<keyword evidence="2" id="KW-0808">Transferase</keyword>
<dbReference type="GO" id="GO:0004138">
    <property type="term" value="F:deoxyguanosine kinase activity"/>
    <property type="evidence" value="ECO:0007669"/>
    <property type="project" value="UniProtKB-EC"/>
</dbReference>
<dbReference type="SUPFAM" id="SSF52540">
    <property type="entry name" value="P-loop containing nucleoside triphosphate hydrolases"/>
    <property type="match status" value="1"/>
</dbReference>
<comment type="caution">
    <text evidence="2">The sequence shown here is derived from an EMBL/GenBank/DDBJ whole genome shotgun (WGS) entry which is preliminary data.</text>
</comment>
<dbReference type="GO" id="GO:0005737">
    <property type="term" value="C:cytoplasm"/>
    <property type="evidence" value="ECO:0007669"/>
    <property type="project" value="TreeGrafter"/>
</dbReference>
<name>A0A1J5RD70_9ZZZZ</name>
<dbReference type="AlphaFoldDB" id="A0A1J5RD70"/>
<organism evidence="2">
    <name type="scientific">mine drainage metagenome</name>
    <dbReference type="NCBI Taxonomy" id="410659"/>
    <lineage>
        <taxon>unclassified sequences</taxon>
        <taxon>metagenomes</taxon>
        <taxon>ecological metagenomes</taxon>
    </lineage>
</organism>
<keyword evidence="2" id="KW-0418">Kinase</keyword>
<reference evidence="2" key="1">
    <citation type="submission" date="2016-10" db="EMBL/GenBank/DDBJ databases">
        <title>Sequence of Gallionella enrichment culture.</title>
        <authorList>
            <person name="Poehlein A."/>
            <person name="Muehling M."/>
            <person name="Daniel R."/>
        </authorList>
    </citation>
    <scope>NUCLEOTIDE SEQUENCE</scope>
</reference>
<dbReference type="InterPro" id="IPR027417">
    <property type="entry name" value="P-loop_NTPase"/>
</dbReference>
<dbReference type="InterPro" id="IPR002624">
    <property type="entry name" value="DCK/DGK"/>
</dbReference>
<dbReference type="PIRSF" id="PIRSF000705">
    <property type="entry name" value="DNK"/>
    <property type="match status" value="1"/>
</dbReference>
<evidence type="ECO:0000259" key="1">
    <source>
        <dbReference type="Pfam" id="PF01712"/>
    </source>
</evidence>
<dbReference type="InterPro" id="IPR031314">
    <property type="entry name" value="DNK_dom"/>
</dbReference>
<dbReference type="EC" id="2.7.1.113" evidence="2"/>
<dbReference type="GO" id="GO:0005524">
    <property type="term" value="F:ATP binding"/>
    <property type="evidence" value="ECO:0007669"/>
    <property type="project" value="InterPro"/>
</dbReference>
<dbReference type="CDD" id="cd01673">
    <property type="entry name" value="dNK"/>
    <property type="match status" value="1"/>
</dbReference>
<dbReference type="EMBL" id="MLJW01000501">
    <property type="protein sequence ID" value="OIQ86077.1"/>
    <property type="molecule type" value="Genomic_DNA"/>
</dbReference>
<protein>
    <submittedName>
        <fullName evidence="2">Deoxyguanosine kinase</fullName>
        <ecNumber evidence="2">2.7.1.113</ecNumber>
    </submittedName>
</protein>
<dbReference type="InterPro" id="IPR050566">
    <property type="entry name" value="Deoxyribonucleoside_kinase"/>
</dbReference>
<gene>
    <name evidence="2" type="primary">dgk_6</name>
    <name evidence="2" type="ORF">GALL_320580</name>
</gene>
<dbReference type="PANTHER" id="PTHR10513:SF46">
    <property type="entry name" value="DEOXYGUANOSINE KINASE"/>
    <property type="match status" value="1"/>
</dbReference>
<dbReference type="PANTHER" id="PTHR10513">
    <property type="entry name" value="DEOXYNUCLEOSIDE KINASE"/>
    <property type="match status" value="1"/>
</dbReference>
<accession>A0A1J5RD70</accession>
<proteinExistence type="predicted"/>
<sequence>MTLTDKYPYIVIEGPIGCGKTTLAKKLADRFPSRLLLENATANPFLPRFYQDAERYALPTQLFFLFQRAEQISGLSQRDLFGGATIADFFLEKDPLFARLNLNEEEFSLYRQIYQHLQLQTTSPDLVVYLQTPVETLQKRVEQRNIHYEQTISLDYLAQLADMYGDFFHHYDASPLLIVNNENLDCASDEGALEILIARIESMRGRREYFNPRLGE</sequence>
<feature type="domain" description="Deoxynucleoside kinase" evidence="1">
    <location>
        <begin position="10"/>
        <end position="201"/>
    </location>
</feature>
<dbReference type="Pfam" id="PF01712">
    <property type="entry name" value="dNK"/>
    <property type="match status" value="1"/>
</dbReference>
<dbReference type="Gene3D" id="3.40.50.300">
    <property type="entry name" value="P-loop containing nucleotide triphosphate hydrolases"/>
    <property type="match status" value="1"/>
</dbReference>
<evidence type="ECO:0000313" key="2">
    <source>
        <dbReference type="EMBL" id="OIQ86077.1"/>
    </source>
</evidence>